<dbReference type="VEuPathDB" id="FungiDB:DFL_007676"/>
<dbReference type="OrthoDB" id="14246at2759"/>
<dbReference type="GO" id="GO:0032511">
    <property type="term" value="P:late endosome to vacuole transport via multivesicular body sorting pathway"/>
    <property type="evidence" value="ECO:0007669"/>
    <property type="project" value="TreeGrafter"/>
</dbReference>
<organism evidence="7 8">
    <name type="scientific">Arthrobotrys flagrans</name>
    <name type="common">Nematode-trapping fungus</name>
    <name type="synonym">Trichothecium flagrans</name>
    <dbReference type="NCBI Taxonomy" id="97331"/>
    <lineage>
        <taxon>Eukaryota</taxon>
        <taxon>Fungi</taxon>
        <taxon>Dikarya</taxon>
        <taxon>Ascomycota</taxon>
        <taxon>Pezizomycotina</taxon>
        <taxon>Orbiliomycetes</taxon>
        <taxon>Orbiliales</taxon>
        <taxon>Orbiliaceae</taxon>
        <taxon>Arthrobotrys</taxon>
    </lineage>
</organism>
<keyword evidence="3 6" id="KW-0812">Transmembrane</keyword>
<comment type="caution">
    <text evidence="7">The sequence shown here is derived from an EMBL/GenBank/DDBJ whole genome shotgun (WGS) entry which is preliminary data.</text>
</comment>
<dbReference type="GeneID" id="93589987"/>
<dbReference type="Proteomes" id="UP000283090">
    <property type="component" value="Unassembled WGS sequence"/>
</dbReference>
<protein>
    <recommendedName>
        <fullName evidence="9">Vacuolar protein sorting 55</fullName>
    </recommendedName>
</protein>
<dbReference type="STRING" id="97331.A0A436ZWB5"/>
<keyword evidence="4 6" id="KW-1133">Transmembrane helix</keyword>
<proteinExistence type="inferred from homology"/>
<sequence>MPHAGLKTIIALSFVLAIGFLLVILSSALYGQYSPLFVVATYLVAPIPNAICGRYASSYNDDFMDSGSSASSILDLGRFLTGFLVLMGMALPAVLAHAGIIQWGAMVMSIIGGLLIYGTIIAFTMFFQEESDF</sequence>
<feature type="transmembrane region" description="Helical" evidence="6">
    <location>
        <begin position="101"/>
        <end position="127"/>
    </location>
</feature>
<dbReference type="PANTHER" id="PTHR12050:SF0">
    <property type="entry name" value="RH04491P"/>
    <property type="match status" value="1"/>
</dbReference>
<evidence type="ECO:0008006" key="9">
    <source>
        <dbReference type="Google" id="ProtNLM"/>
    </source>
</evidence>
<dbReference type="AlphaFoldDB" id="A0A436ZWB5"/>
<evidence type="ECO:0000313" key="7">
    <source>
        <dbReference type="EMBL" id="RVD83281.1"/>
    </source>
</evidence>
<dbReference type="EMBL" id="SAEB01000009">
    <property type="protein sequence ID" value="RVD83281.1"/>
    <property type="molecule type" value="Genomic_DNA"/>
</dbReference>
<evidence type="ECO:0000256" key="6">
    <source>
        <dbReference type="SAM" id="Phobius"/>
    </source>
</evidence>
<dbReference type="GO" id="GO:0034424">
    <property type="term" value="C:Vps55/Vps68 complex"/>
    <property type="evidence" value="ECO:0007669"/>
    <property type="project" value="TreeGrafter"/>
</dbReference>
<reference evidence="7 8" key="1">
    <citation type="submission" date="2019-01" db="EMBL/GenBank/DDBJ databases">
        <title>Intercellular communication is required for trap formation in the nematode-trapping fungus Duddingtonia flagrans.</title>
        <authorList>
            <person name="Youssar L."/>
            <person name="Wernet V."/>
            <person name="Hensel N."/>
            <person name="Hildebrandt H.-G."/>
            <person name="Fischer R."/>
        </authorList>
    </citation>
    <scope>NUCLEOTIDE SEQUENCE [LARGE SCALE GENOMIC DNA]</scope>
    <source>
        <strain evidence="7 8">CBS H-5679</strain>
    </source>
</reference>
<keyword evidence="5 6" id="KW-0472">Membrane</keyword>
<dbReference type="PANTHER" id="PTHR12050">
    <property type="entry name" value="LEPTIN RECEPTOR-RELATED"/>
    <property type="match status" value="1"/>
</dbReference>
<accession>A0A436ZWB5</accession>
<dbReference type="Pfam" id="PF04133">
    <property type="entry name" value="Vps55"/>
    <property type="match status" value="1"/>
</dbReference>
<evidence type="ECO:0000256" key="2">
    <source>
        <dbReference type="ARBA" id="ARBA00005645"/>
    </source>
</evidence>
<gene>
    <name evidence="7" type="ORF">DFL_007676</name>
</gene>
<feature type="transmembrane region" description="Helical" evidence="6">
    <location>
        <begin position="9"/>
        <end position="30"/>
    </location>
</feature>
<evidence type="ECO:0000256" key="4">
    <source>
        <dbReference type="ARBA" id="ARBA00022989"/>
    </source>
</evidence>
<evidence type="ECO:0000256" key="5">
    <source>
        <dbReference type="ARBA" id="ARBA00023136"/>
    </source>
</evidence>
<comment type="subcellular location">
    <subcellularLocation>
        <location evidence="1">Membrane</location>
        <topology evidence="1">Multi-pass membrane protein</topology>
    </subcellularLocation>
</comment>
<dbReference type="RefSeq" id="XP_067488825.1">
    <property type="nucleotide sequence ID" value="XM_067637293.1"/>
</dbReference>
<evidence type="ECO:0000313" key="8">
    <source>
        <dbReference type="Proteomes" id="UP000283090"/>
    </source>
</evidence>
<dbReference type="InterPro" id="IPR007262">
    <property type="entry name" value="Vps55/LEPROT"/>
</dbReference>
<name>A0A436ZWB5_ARTFL</name>
<feature type="transmembrane region" description="Helical" evidence="6">
    <location>
        <begin position="36"/>
        <end position="56"/>
    </location>
</feature>
<comment type="similarity">
    <text evidence="2">Belongs to the OB-RGRP/VPS55 family.</text>
</comment>
<evidence type="ECO:0000256" key="3">
    <source>
        <dbReference type="ARBA" id="ARBA00022692"/>
    </source>
</evidence>
<feature type="transmembrane region" description="Helical" evidence="6">
    <location>
        <begin position="76"/>
        <end position="95"/>
    </location>
</feature>
<evidence type="ECO:0000256" key="1">
    <source>
        <dbReference type="ARBA" id="ARBA00004141"/>
    </source>
</evidence>
<keyword evidence="8" id="KW-1185">Reference proteome</keyword>